<evidence type="ECO:0000313" key="2">
    <source>
        <dbReference type="Proteomes" id="UP000017836"/>
    </source>
</evidence>
<protein>
    <submittedName>
        <fullName evidence="1">Uncharacterized protein</fullName>
    </submittedName>
</protein>
<accession>W1PMD6</accession>
<keyword evidence="2" id="KW-1185">Reference proteome</keyword>
<dbReference type="Proteomes" id="UP000017836">
    <property type="component" value="Unassembled WGS sequence"/>
</dbReference>
<name>W1PMD6_AMBTC</name>
<organism evidence="1 2">
    <name type="scientific">Amborella trichopoda</name>
    <dbReference type="NCBI Taxonomy" id="13333"/>
    <lineage>
        <taxon>Eukaryota</taxon>
        <taxon>Viridiplantae</taxon>
        <taxon>Streptophyta</taxon>
        <taxon>Embryophyta</taxon>
        <taxon>Tracheophyta</taxon>
        <taxon>Spermatophyta</taxon>
        <taxon>Magnoliopsida</taxon>
        <taxon>Amborellales</taxon>
        <taxon>Amborellaceae</taxon>
        <taxon>Amborella</taxon>
    </lineage>
</organism>
<evidence type="ECO:0000313" key="1">
    <source>
        <dbReference type="EMBL" id="ERN09198.1"/>
    </source>
</evidence>
<dbReference type="PANTHER" id="PTHR21596">
    <property type="entry name" value="RIBONUCLEASE P SUBUNIT P38"/>
    <property type="match status" value="1"/>
</dbReference>
<dbReference type="Gramene" id="ERN09198">
    <property type="protein sequence ID" value="ERN09198"/>
    <property type="gene ID" value="AMTR_s00014p00247410"/>
</dbReference>
<dbReference type="PANTHER" id="PTHR21596:SF3">
    <property type="entry name" value="FACTOR OF DNA METHYLATION 1-RELATED"/>
    <property type="match status" value="1"/>
</dbReference>
<dbReference type="InterPro" id="IPR045177">
    <property type="entry name" value="FDM1-5/IDN2"/>
</dbReference>
<dbReference type="GO" id="GO:0080188">
    <property type="term" value="P:gene silencing by siRNA-directed DNA methylation"/>
    <property type="evidence" value="ECO:0007669"/>
    <property type="project" value="InterPro"/>
</dbReference>
<dbReference type="AlphaFoldDB" id="W1PMD6"/>
<proteinExistence type="predicted"/>
<dbReference type="EMBL" id="KI393051">
    <property type="protein sequence ID" value="ERN09198.1"/>
    <property type="molecule type" value="Genomic_DNA"/>
</dbReference>
<reference evidence="2" key="1">
    <citation type="journal article" date="2013" name="Science">
        <title>The Amborella genome and the evolution of flowering plants.</title>
        <authorList>
            <consortium name="Amborella Genome Project"/>
        </authorList>
    </citation>
    <scope>NUCLEOTIDE SEQUENCE [LARGE SCALE GENOMIC DNA]</scope>
</reference>
<gene>
    <name evidence="1" type="ORF">AMTR_s00014p00247410</name>
</gene>
<dbReference type="HOGENOM" id="CLU_2944748_0_0_1"/>
<sequence length="60" mass="7025">MQSLEELNNVLLRTEREAYDELQAARKPAVEYFEKKPNNRSFIGVKRLGVLDEQLFTRAV</sequence>